<protein>
    <submittedName>
        <fullName evidence="11">APH(3') family aminoglycoside O-phosphotransferase</fullName>
    </submittedName>
</protein>
<dbReference type="PIRSF" id="PIRSF000706">
    <property type="entry name" value="Kanamycin_kin"/>
    <property type="match status" value="1"/>
</dbReference>
<dbReference type="NCBIfam" id="NF033068">
    <property type="entry name" value="APH_3p"/>
    <property type="match status" value="1"/>
</dbReference>
<feature type="binding site" evidence="9">
    <location>
        <position position="194"/>
    </location>
    <ligand>
        <name>Mg(2+)</name>
        <dbReference type="ChEBI" id="CHEBI:18420"/>
    </ligand>
</feature>
<evidence type="ECO:0000256" key="3">
    <source>
        <dbReference type="ARBA" id="ARBA00022741"/>
    </source>
</evidence>
<feature type="active site" description="Proton acceptor" evidence="8">
    <location>
        <position position="174"/>
    </location>
</feature>
<accession>A0A6G9Z617</accession>
<keyword evidence="5 7" id="KW-0067">ATP-binding</keyword>
<keyword evidence="9" id="KW-0479">Metal-binding</keyword>
<keyword evidence="9" id="KW-0460">Magnesium</keyword>
<feature type="domain" description="Aminoglycoside phosphotransferase" evidence="10">
    <location>
        <begin position="7"/>
        <end position="214"/>
    </location>
</feature>
<evidence type="ECO:0000313" key="11">
    <source>
        <dbReference type="EMBL" id="QIS21055.1"/>
    </source>
</evidence>
<keyword evidence="4 7" id="KW-0418">Kinase</keyword>
<keyword evidence="6 7" id="KW-0046">Antibiotic resistance</keyword>
<dbReference type="Proteomes" id="UP000500953">
    <property type="component" value="Chromosome"/>
</dbReference>
<comment type="similarity">
    <text evidence="1 7">Belongs to the aminoglycoside phosphotransferase family.</text>
</comment>
<dbReference type="Gene3D" id="3.30.200.20">
    <property type="entry name" value="Phosphorylase Kinase, domain 1"/>
    <property type="match status" value="1"/>
</dbReference>
<evidence type="ECO:0000256" key="6">
    <source>
        <dbReference type="ARBA" id="ARBA00023251"/>
    </source>
</evidence>
<dbReference type="InterPro" id="IPR024165">
    <property type="entry name" value="Kan/Strep_kinase"/>
</dbReference>
<evidence type="ECO:0000256" key="9">
    <source>
        <dbReference type="PIRSR" id="PIRSR000706-2"/>
    </source>
</evidence>
<evidence type="ECO:0000313" key="12">
    <source>
        <dbReference type="Proteomes" id="UP000500953"/>
    </source>
</evidence>
<dbReference type="RefSeq" id="WP_167488361.1">
    <property type="nucleotide sequence ID" value="NZ_CP046173.1"/>
</dbReference>
<name>A0A6G9Z617_9NOCA</name>
<gene>
    <name evidence="11" type="primary">aph(3')</name>
    <name evidence="11" type="ORF">F6W96_24775</name>
</gene>
<dbReference type="Pfam" id="PF01636">
    <property type="entry name" value="APH"/>
    <property type="match status" value="1"/>
</dbReference>
<feature type="binding site" evidence="9">
    <location>
        <position position="179"/>
    </location>
    <ligand>
        <name>Mg(2+)</name>
        <dbReference type="ChEBI" id="CHEBI:18420"/>
    </ligand>
</feature>
<dbReference type="PANTHER" id="PTHR21310">
    <property type="entry name" value="AMINOGLYCOSIDE PHOSPHOTRANSFERASE-RELATED-RELATED"/>
    <property type="match status" value="1"/>
</dbReference>
<keyword evidence="2 7" id="KW-0808">Transferase</keyword>
<dbReference type="InterPro" id="IPR002575">
    <property type="entry name" value="Aminoglycoside_PTrfase"/>
</dbReference>
<dbReference type="PANTHER" id="PTHR21310:SF41">
    <property type="entry name" value="3'-PHOSPHOTRANSFERASE, PUTATIVE-RELATED"/>
    <property type="match status" value="1"/>
</dbReference>
<dbReference type="GO" id="GO:0046872">
    <property type="term" value="F:metal ion binding"/>
    <property type="evidence" value="ECO:0007669"/>
    <property type="project" value="UniProtKB-KW"/>
</dbReference>
<dbReference type="GO" id="GO:0016301">
    <property type="term" value="F:kinase activity"/>
    <property type="evidence" value="ECO:0007669"/>
    <property type="project" value="UniProtKB-KW"/>
</dbReference>
<evidence type="ECO:0000256" key="1">
    <source>
        <dbReference type="ARBA" id="ARBA00006219"/>
    </source>
</evidence>
<keyword evidence="3 7" id="KW-0547">Nucleotide-binding</keyword>
<dbReference type="InterPro" id="IPR011009">
    <property type="entry name" value="Kinase-like_dom_sf"/>
</dbReference>
<dbReference type="CDD" id="cd05150">
    <property type="entry name" value="APH"/>
    <property type="match status" value="1"/>
</dbReference>
<evidence type="ECO:0000256" key="7">
    <source>
        <dbReference type="PIRNR" id="PIRNR000706"/>
    </source>
</evidence>
<evidence type="ECO:0000256" key="5">
    <source>
        <dbReference type="ARBA" id="ARBA00022840"/>
    </source>
</evidence>
<evidence type="ECO:0000256" key="4">
    <source>
        <dbReference type="ARBA" id="ARBA00022777"/>
    </source>
</evidence>
<dbReference type="GO" id="GO:0005524">
    <property type="term" value="F:ATP binding"/>
    <property type="evidence" value="ECO:0007669"/>
    <property type="project" value="UniProtKB-KW"/>
</dbReference>
<proteinExistence type="inferred from homology"/>
<evidence type="ECO:0000256" key="2">
    <source>
        <dbReference type="ARBA" id="ARBA00022679"/>
    </source>
</evidence>
<dbReference type="Gene3D" id="3.90.1200.10">
    <property type="match status" value="1"/>
</dbReference>
<evidence type="ECO:0000256" key="8">
    <source>
        <dbReference type="PIRSR" id="PIRSR000706-1"/>
    </source>
</evidence>
<dbReference type="EMBL" id="CP046173">
    <property type="protein sequence ID" value="QIS21055.1"/>
    <property type="molecule type" value="Genomic_DNA"/>
</dbReference>
<dbReference type="SUPFAM" id="SSF56112">
    <property type="entry name" value="Protein kinase-like (PK-like)"/>
    <property type="match status" value="1"/>
</dbReference>
<dbReference type="AlphaFoldDB" id="A0A6G9Z617"/>
<dbReference type="GO" id="GO:0046677">
    <property type="term" value="P:response to antibiotic"/>
    <property type="evidence" value="ECO:0007669"/>
    <property type="project" value="UniProtKB-KW"/>
</dbReference>
<reference evidence="11 12" key="1">
    <citation type="journal article" date="2019" name="ACS Chem. Biol.">
        <title>Identification and Mobilization of a Cryptic Antibiotic Biosynthesis Gene Locus from a Human-Pathogenic Nocardia Isolate.</title>
        <authorList>
            <person name="Herisse M."/>
            <person name="Ishida K."/>
            <person name="Porter J.L."/>
            <person name="Howden B."/>
            <person name="Hertweck C."/>
            <person name="Stinear T.P."/>
            <person name="Pidot S.J."/>
        </authorList>
    </citation>
    <scope>NUCLEOTIDE SEQUENCE [LARGE SCALE GENOMIC DNA]</scope>
    <source>
        <strain evidence="11 12">AUSMDU00012715</strain>
    </source>
</reference>
<organism evidence="11 12">
    <name type="scientific">Nocardia terpenica</name>
    <dbReference type="NCBI Taxonomy" id="455432"/>
    <lineage>
        <taxon>Bacteria</taxon>
        <taxon>Bacillati</taxon>
        <taxon>Actinomycetota</taxon>
        <taxon>Actinomycetes</taxon>
        <taxon>Mycobacteriales</taxon>
        <taxon>Nocardiaceae</taxon>
        <taxon>Nocardia</taxon>
    </lineage>
</organism>
<evidence type="ECO:0000259" key="10">
    <source>
        <dbReference type="Pfam" id="PF01636"/>
    </source>
</evidence>
<dbReference type="InterPro" id="IPR051678">
    <property type="entry name" value="AGP_Transferase"/>
</dbReference>
<sequence>MRDWDLITTGHSDAMVRRSPDGRCYAKTAAEPAALAELEDERDRLLWLSTMSVGAPRVLDWDERGGAATMVTSALHGIPASAVSSAEARTAVQGIVAFLESLHAIAVRECPFDRRLDVTTALAAANVTAGLVDEDDFDEERRGDTADQLLVRLLADRGRAETLEQSDLAVCHGDFCLPNVLLDPDTLTVTGILDVGRLGVADRHLDVALLTRSMSATDLNPGYGSELSGWVREQTNADPWRIEYYRLLDEFF</sequence>
<dbReference type="GO" id="GO:0016773">
    <property type="term" value="F:phosphotransferase activity, alcohol group as acceptor"/>
    <property type="evidence" value="ECO:0007669"/>
    <property type="project" value="InterPro"/>
</dbReference>